<feature type="compositionally biased region" description="Basic and acidic residues" evidence="1">
    <location>
        <begin position="242"/>
        <end position="252"/>
    </location>
</feature>
<organism evidence="3 4">
    <name type="scientific">Rhodamnia argentea</name>
    <dbReference type="NCBI Taxonomy" id="178133"/>
    <lineage>
        <taxon>Eukaryota</taxon>
        <taxon>Viridiplantae</taxon>
        <taxon>Streptophyta</taxon>
        <taxon>Embryophyta</taxon>
        <taxon>Tracheophyta</taxon>
        <taxon>Spermatophyta</taxon>
        <taxon>Magnoliopsida</taxon>
        <taxon>eudicotyledons</taxon>
        <taxon>Gunneridae</taxon>
        <taxon>Pentapetalae</taxon>
        <taxon>rosids</taxon>
        <taxon>malvids</taxon>
        <taxon>Myrtales</taxon>
        <taxon>Myrtaceae</taxon>
        <taxon>Myrtoideae</taxon>
        <taxon>Myrteae</taxon>
        <taxon>Australasian group</taxon>
        <taxon>Rhodamnia</taxon>
    </lineage>
</organism>
<feature type="compositionally biased region" description="Low complexity" evidence="1">
    <location>
        <begin position="222"/>
        <end position="241"/>
    </location>
</feature>
<dbReference type="OrthoDB" id="446244at2759"/>
<accession>A0A8B8N0W7</accession>
<dbReference type="AlphaFoldDB" id="A0A8B8N0W7"/>
<gene>
    <name evidence="4" type="primary">LOC115744809</name>
</gene>
<evidence type="ECO:0000256" key="1">
    <source>
        <dbReference type="SAM" id="MobiDB-lite"/>
    </source>
</evidence>
<protein>
    <submittedName>
        <fullName evidence="4">Uncharacterized protein LOC115744809 isoform X1</fullName>
    </submittedName>
</protein>
<feature type="compositionally biased region" description="Basic and acidic residues" evidence="1">
    <location>
        <begin position="324"/>
        <end position="343"/>
    </location>
</feature>
<proteinExistence type="predicted"/>
<reference evidence="4" key="1">
    <citation type="submission" date="2025-08" db="UniProtKB">
        <authorList>
            <consortium name="RefSeq"/>
        </authorList>
    </citation>
    <scope>IDENTIFICATION</scope>
    <source>
        <tissue evidence="4">Leaf</tissue>
    </source>
</reference>
<feature type="region of interest" description="Disordered" evidence="1">
    <location>
        <begin position="324"/>
        <end position="349"/>
    </location>
</feature>
<dbReference type="InterPro" id="IPR025486">
    <property type="entry name" value="DUF4378"/>
</dbReference>
<dbReference type="Pfam" id="PF14309">
    <property type="entry name" value="DUF4378"/>
    <property type="match status" value="1"/>
</dbReference>
<evidence type="ECO:0000313" key="4">
    <source>
        <dbReference type="RefSeq" id="XP_030536036.1"/>
    </source>
</evidence>
<dbReference type="RefSeq" id="XP_030536036.1">
    <property type="nucleotide sequence ID" value="XM_030680176.2"/>
</dbReference>
<dbReference type="PANTHER" id="PTHR40836">
    <property type="entry name" value="RB1-INDUCIBLE COILED-COIL PROTEIN"/>
    <property type="match status" value="1"/>
</dbReference>
<dbReference type="PANTHER" id="PTHR40836:SF4">
    <property type="entry name" value="RB1-INDUCIBLE COILED-COIL PROTEIN"/>
    <property type="match status" value="1"/>
</dbReference>
<dbReference type="GeneID" id="115744809"/>
<feature type="region of interest" description="Disordered" evidence="1">
    <location>
        <begin position="188"/>
        <end position="270"/>
    </location>
</feature>
<keyword evidence="3" id="KW-1185">Reference proteome</keyword>
<dbReference type="KEGG" id="rarg:115744809"/>
<name>A0A8B8N0W7_9MYRT</name>
<evidence type="ECO:0000313" key="3">
    <source>
        <dbReference type="Proteomes" id="UP000827889"/>
    </source>
</evidence>
<dbReference type="Proteomes" id="UP000827889">
    <property type="component" value="Chromosome 8"/>
</dbReference>
<sequence>MSIIIHQYAFKFRADAPKCCNYCTILEIRSTTGERICQKLMVSCPSPYTLKSVSTGVSSSERIIPRQIVKWDRNIVWCCSGCSSCMGGLSHVFDQRSMARKVFSQKKHVGGHEAPRNSLELQAEASESCCAIGDMPYSYRMEQDRYKMKRHPVEASMKKLISEEISSRSFNRQNSPSIVARLMGMDILPLDNNSQPHSTERKQESMKTNFSRKERKGRGTMSHSSSNSSSSRHVELSSSSHNPDRNVDRGRSAQESTKPRRREHPQEEELQKFKKEFEAWQANRFREFTKFVELDNVPRQSAGGQERCNLKMIPLHANHEKTVVEKTRRDTAKAKSIESDHSLHSGKTGLAPAKQYQSCSLMSKSLNKDIEQCSAVISGEKLDSYLGPTRIVILKPGPDRFWHEESWPSSSGADERGSIEDFLQEVKERLKSELQGRAVQRSSVVRGSGIETPFNERPTDSKQIAQNIAKQVRESVTRDLGVNLLRSESTRSYRSEIQLNPPCSPEFINRDTRKFLTERLRNVLKSDSLLDLPREASDSSSSSLLGDERSSVKHVGNALRMVNEPCYWENVKDERQMQARSFRHGLDDDCVLHKELSPRNLVRSLSAPVSGTSFGKLLLEDRHILTGAHIRRKHEVVENVPIDAKKVKKEKLKFKERVHNFRYTFTLRRRLFGKRAQSVSESYNFETDFMKDVMSGPTVVMNFGEWHENSTEVPPSPASVCSGSQEEFWRPSNDLSPMSTPDRSVGEEDVVPQAFREISLNLNELRRQLNQLGSDEPLETTTEEQPIECKMVELEDKMEQYIRDLLVASGLYDGSSNLNISRMDTLAKPISDLVFQEVEESHGRANENGASVIDKNEKGTEHKLLHDLLNEALSTVLGQSRRKTAGSFRVLHPQGRELLSSVWEIIRVFVYPPIERSYYSLDNMTAWDLKSIPWLGLLDDEINLLGKEVESLIIGDLVEEIVKDM</sequence>
<feature type="domain" description="DUF4378" evidence="2">
    <location>
        <begin position="800"/>
        <end position="960"/>
    </location>
</feature>
<evidence type="ECO:0000259" key="2">
    <source>
        <dbReference type="Pfam" id="PF14309"/>
    </source>
</evidence>